<feature type="active site" evidence="6">
    <location>
        <position position="81"/>
    </location>
</feature>
<protein>
    <submittedName>
        <fullName evidence="8">Peptidase M20</fullName>
    </submittedName>
</protein>
<evidence type="ECO:0000313" key="8">
    <source>
        <dbReference type="EMBL" id="OOF41060.1"/>
    </source>
</evidence>
<keyword evidence="9" id="KW-1185">Reference proteome</keyword>
<keyword evidence="3" id="KW-0378">Hydrolase</keyword>
<feature type="active site" description="Proton acceptor" evidence="6">
    <location>
        <position position="138"/>
    </location>
</feature>
<dbReference type="GO" id="GO:0016787">
    <property type="term" value="F:hydrolase activity"/>
    <property type="evidence" value="ECO:0007669"/>
    <property type="project" value="UniProtKB-KW"/>
</dbReference>
<dbReference type="InterPro" id="IPR011650">
    <property type="entry name" value="Peptidase_M20_dimer"/>
</dbReference>
<dbReference type="PROSITE" id="PS00758">
    <property type="entry name" value="ARGE_DAPE_CPG2_1"/>
    <property type="match status" value="1"/>
</dbReference>
<accession>A0A1V3IIH0</accession>
<reference evidence="8 9" key="1">
    <citation type="submission" date="2016-10" db="EMBL/GenBank/DDBJ databases">
        <title>Rodentibacter gen. nov. and new species.</title>
        <authorList>
            <person name="Christensen H."/>
        </authorList>
    </citation>
    <scope>NUCLEOTIDE SEQUENCE [LARGE SCALE GENOMIC DNA]</scope>
    <source>
        <strain evidence="8 9">Ppn418</strain>
    </source>
</reference>
<evidence type="ECO:0000256" key="6">
    <source>
        <dbReference type="PIRSR" id="PIRSR037238-1"/>
    </source>
</evidence>
<keyword evidence="5" id="KW-0170">Cobalt</keyword>
<comment type="cofactor">
    <cofactor evidence="1">
        <name>Zn(2+)</name>
        <dbReference type="ChEBI" id="CHEBI:29105"/>
    </cofactor>
</comment>
<dbReference type="AlphaFoldDB" id="A0A1V3IIH0"/>
<feature type="domain" description="Peptidase M20 dimerisation" evidence="7">
    <location>
        <begin position="174"/>
        <end position="274"/>
    </location>
</feature>
<evidence type="ECO:0000256" key="5">
    <source>
        <dbReference type="ARBA" id="ARBA00023285"/>
    </source>
</evidence>
<dbReference type="EMBL" id="MLHG01000013">
    <property type="protein sequence ID" value="OOF41060.1"/>
    <property type="molecule type" value="Genomic_DNA"/>
</dbReference>
<comment type="caution">
    <text evidence="8">The sequence shown here is derived from an EMBL/GenBank/DDBJ whole genome shotgun (WGS) entry which is preliminary data.</text>
</comment>
<dbReference type="SUPFAM" id="SSF53187">
    <property type="entry name" value="Zn-dependent exopeptidases"/>
    <property type="match status" value="1"/>
</dbReference>
<dbReference type="InterPro" id="IPR001261">
    <property type="entry name" value="ArgE/DapE_CS"/>
</dbReference>
<dbReference type="Gene3D" id="3.30.70.360">
    <property type="match status" value="1"/>
</dbReference>
<dbReference type="InterPro" id="IPR036264">
    <property type="entry name" value="Bact_exopeptidase_dim_dom"/>
</dbReference>
<keyword evidence="2" id="KW-0479">Metal-binding</keyword>
<proteinExistence type="predicted"/>
<evidence type="ECO:0000256" key="1">
    <source>
        <dbReference type="ARBA" id="ARBA00001947"/>
    </source>
</evidence>
<name>A0A1V3IIH0_9PAST</name>
<dbReference type="GO" id="GO:0046872">
    <property type="term" value="F:metal ion binding"/>
    <property type="evidence" value="ECO:0007669"/>
    <property type="project" value="UniProtKB-KW"/>
</dbReference>
<organism evidence="8 9">
    <name type="scientific">Rodentibacter mrazii</name>
    <dbReference type="NCBI Taxonomy" id="1908257"/>
    <lineage>
        <taxon>Bacteria</taxon>
        <taxon>Pseudomonadati</taxon>
        <taxon>Pseudomonadota</taxon>
        <taxon>Gammaproteobacteria</taxon>
        <taxon>Pasteurellales</taxon>
        <taxon>Pasteurellaceae</taxon>
        <taxon>Rodentibacter</taxon>
    </lineage>
</organism>
<evidence type="ECO:0000259" key="7">
    <source>
        <dbReference type="Pfam" id="PF07687"/>
    </source>
</evidence>
<evidence type="ECO:0000256" key="2">
    <source>
        <dbReference type="ARBA" id="ARBA00022723"/>
    </source>
</evidence>
<dbReference type="InterPro" id="IPR050072">
    <property type="entry name" value="Peptidase_M20A"/>
</dbReference>
<dbReference type="InterPro" id="IPR002933">
    <property type="entry name" value="Peptidase_M20"/>
</dbReference>
<dbReference type="STRING" id="1908257.BKK47_01975"/>
<dbReference type="PANTHER" id="PTHR43808:SF9">
    <property type="entry name" value="BLL0789 PROTEIN"/>
    <property type="match status" value="1"/>
</dbReference>
<dbReference type="RefSeq" id="WP_077493252.1">
    <property type="nucleotide sequence ID" value="NZ_MLHG01000013.1"/>
</dbReference>
<dbReference type="InterPro" id="IPR017150">
    <property type="entry name" value="Pept_M20_glutamate_carboxypep"/>
</dbReference>
<dbReference type="Gene3D" id="3.40.630.10">
    <property type="entry name" value="Zn peptidases"/>
    <property type="match status" value="1"/>
</dbReference>
<evidence type="ECO:0000313" key="9">
    <source>
        <dbReference type="Proteomes" id="UP000189426"/>
    </source>
</evidence>
<dbReference type="Proteomes" id="UP000189426">
    <property type="component" value="Unassembled WGS sequence"/>
</dbReference>
<evidence type="ECO:0000256" key="3">
    <source>
        <dbReference type="ARBA" id="ARBA00022801"/>
    </source>
</evidence>
<dbReference type="SUPFAM" id="SSF55031">
    <property type="entry name" value="Bacterial exopeptidase dimerisation domain"/>
    <property type="match status" value="1"/>
</dbReference>
<dbReference type="Pfam" id="PF07687">
    <property type="entry name" value="M20_dimer"/>
    <property type="match status" value="1"/>
</dbReference>
<keyword evidence="4" id="KW-0862">Zinc</keyword>
<dbReference type="PANTHER" id="PTHR43808">
    <property type="entry name" value="ACETYLORNITHINE DEACETYLASE"/>
    <property type="match status" value="1"/>
</dbReference>
<dbReference type="PIRSF" id="PIRSF037238">
    <property type="entry name" value="Carboxypeptidase_G2"/>
    <property type="match status" value="1"/>
</dbReference>
<gene>
    <name evidence="8" type="ORF">BKK47_01975</name>
</gene>
<sequence>MNNEQLEIFLDELKELTDIESPTTAIDGINQVAEWFIKKAETLGLQHKRISMTSDKVAPGLFISNHLDAEKFDILFVAHMDTVFPLGTGKNVPFTRKEERINALGVIDDKSGALLSFYIAQELDLSKYTIGIYLNSHEENGSLYAKESIREYARKARYCFVMEPAREDGSMVSTRKGMVTYQIEFHGVAAHAGNCPERGRSALVEAAHFITEFYKLNDFDVGHTFNCVMTHGGSGHNVIADYAALMIEMRYKKSSSIEFFEQHLQRVLENPLVEGITSTKTLINKESPMIDEKYLPLIKKVFDEVGEKLAIPIKWVDAGGLSDGNIAASAGCPTIDGLGPTGGNMHAKTEYLEINSVIPKCNLVVGVINALMSHPA</sequence>
<evidence type="ECO:0000256" key="4">
    <source>
        <dbReference type="ARBA" id="ARBA00022833"/>
    </source>
</evidence>
<dbReference type="Pfam" id="PF01546">
    <property type="entry name" value="Peptidase_M20"/>
    <property type="match status" value="1"/>
</dbReference>